<feature type="chain" id="PRO_5035185892" description="Thioredoxin domain-containing protein" evidence="1">
    <location>
        <begin position="24"/>
        <end position="153"/>
    </location>
</feature>
<reference evidence="3" key="1">
    <citation type="submission" date="2020-01" db="EMBL/GenBank/DDBJ databases">
        <title>Development of genomics and gene disruption for Polysphondylium violaceum indicates a role for the polyketide synthase stlB in stalk morphogenesis.</title>
        <authorList>
            <person name="Narita B."/>
            <person name="Kawabe Y."/>
            <person name="Kin K."/>
            <person name="Saito T."/>
            <person name="Gibbs R."/>
            <person name="Kuspa A."/>
            <person name="Muzny D."/>
            <person name="Queller D."/>
            <person name="Richards S."/>
            <person name="Strassman J."/>
            <person name="Sucgang R."/>
            <person name="Worley K."/>
            <person name="Schaap P."/>
        </authorList>
    </citation>
    <scope>NUCLEOTIDE SEQUENCE</scope>
    <source>
        <strain evidence="3">QSvi11</strain>
    </source>
</reference>
<name>A0A8J4V7B0_9MYCE</name>
<dbReference type="OrthoDB" id="10264505at2759"/>
<dbReference type="InterPro" id="IPR051063">
    <property type="entry name" value="PDI"/>
</dbReference>
<keyword evidence="1" id="KW-0732">Signal</keyword>
<dbReference type="PROSITE" id="PS51352">
    <property type="entry name" value="THIOREDOXIN_2"/>
    <property type="match status" value="1"/>
</dbReference>
<dbReference type="PANTHER" id="PTHR45672:SF11">
    <property type="entry name" value="PROTEIN DISULFIDE-ISOMERASE C17H9.14C"/>
    <property type="match status" value="1"/>
</dbReference>
<gene>
    <name evidence="3" type="ORF">CYY_002037</name>
</gene>
<dbReference type="Pfam" id="PF00085">
    <property type="entry name" value="Thioredoxin"/>
    <property type="match status" value="1"/>
</dbReference>
<proteinExistence type="predicted"/>
<organism evidence="3 4">
    <name type="scientific">Polysphondylium violaceum</name>
    <dbReference type="NCBI Taxonomy" id="133409"/>
    <lineage>
        <taxon>Eukaryota</taxon>
        <taxon>Amoebozoa</taxon>
        <taxon>Evosea</taxon>
        <taxon>Eumycetozoa</taxon>
        <taxon>Dictyostelia</taxon>
        <taxon>Dictyosteliales</taxon>
        <taxon>Dictyosteliaceae</taxon>
        <taxon>Polysphondylium</taxon>
    </lineage>
</organism>
<dbReference type="EMBL" id="AJWJ01000053">
    <property type="protein sequence ID" value="KAF2076667.1"/>
    <property type="molecule type" value="Genomic_DNA"/>
</dbReference>
<dbReference type="PROSITE" id="PS51257">
    <property type="entry name" value="PROKAR_LIPOPROTEIN"/>
    <property type="match status" value="1"/>
</dbReference>
<dbReference type="InterPro" id="IPR036249">
    <property type="entry name" value="Thioredoxin-like_sf"/>
</dbReference>
<sequence>MKFLFTVSLVLTICILLSCSVDAARPPQLPEGVVELTTENFNQIVNNPSKHVFVHVYAPWSAHCKRLFPLFGGLGRSFKNNDQVVIARFNCVDNLEFCEAQFPEVQSQYPSVYFIDKSNAKHMYNGPREVANMENFILNKINEVSRKRSNDEL</sequence>
<evidence type="ECO:0000313" key="3">
    <source>
        <dbReference type="EMBL" id="KAF2076667.1"/>
    </source>
</evidence>
<dbReference type="Proteomes" id="UP000695562">
    <property type="component" value="Unassembled WGS sequence"/>
</dbReference>
<comment type="caution">
    <text evidence="3">The sequence shown here is derived from an EMBL/GenBank/DDBJ whole genome shotgun (WGS) entry which is preliminary data.</text>
</comment>
<dbReference type="GO" id="GO:0005783">
    <property type="term" value="C:endoplasmic reticulum"/>
    <property type="evidence" value="ECO:0007669"/>
    <property type="project" value="TreeGrafter"/>
</dbReference>
<dbReference type="GO" id="GO:0006457">
    <property type="term" value="P:protein folding"/>
    <property type="evidence" value="ECO:0007669"/>
    <property type="project" value="TreeGrafter"/>
</dbReference>
<evidence type="ECO:0000259" key="2">
    <source>
        <dbReference type="PROSITE" id="PS51352"/>
    </source>
</evidence>
<dbReference type="AlphaFoldDB" id="A0A8J4V7B0"/>
<dbReference type="Gene3D" id="3.40.30.10">
    <property type="entry name" value="Glutaredoxin"/>
    <property type="match status" value="1"/>
</dbReference>
<dbReference type="GO" id="GO:0003756">
    <property type="term" value="F:protein disulfide isomerase activity"/>
    <property type="evidence" value="ECO:0007669"/>
    <property type="project" value="TreeGrafter"/>
</dbReference>
<dbReference type="SUPFAM" id="SSF52833">
    <property type="entry name" value="Thioredoxin-like"/>
    <property type="match status" value="1"/>
</dbReference>
<evidence type="ECO:0000256" key="1">
    <source>
        <dbReference type="SAM" id="SignalP"/>
    </source>
</evidence>
<keyword evidence="4" id="KW-1185">Reference proteome</keyword>
<accession>A0A8J4V7B0</accession>
<dbReference type="InterPro" id="IPR013766">
    <property type="entry name" value="Thioredoxin_domain"/>
</dbReference>
<feature type="domain" description="Thioredoxin" evidence="2">
    <location>
        <begin position="15"/>
        <end position="146"/>
    </location>
</feature>
<dbReference type="PANTHER" id="PTHR45672">
    <property type="entry name" value="PROTEIN DISULFIDE-ISOMERASE C17H9.14C-RELATED"/>
    <property type="match status" value="1"/>
</dbReference>
<feature type="signal peptide" evidence="1">
    <location>
        <begin position="1"/>
        <end position="23"/>
    </location>
</feature>
<evidence type="ECO:0000313" key="4">
    <source>
        <dbReference type="Proteomes" id="UP000695562"/>
    </source>
</evidence>
<protein>
    <recommendedName>
        <fullName evidence="2">Thioredoxin domain-containing protein</fullName>
    </recommendedName>
</protein>